<proteinExistence type="predicted"/>
<reference evidence="1 2" key="1">
    <citation type="submission" date="2023-07" db="EMBL/GenBank/DDBJ databases">
        <title>The novel representative of Negativicutes class, Anaeroselena agilis gen. nov. sp. nov.</title>
        <authorList>
            <person name="Prokofeva M.I."/>
            <person name="Elcheninov A.G."/>
            <person name="Klyukina A."/>
            <person name="Kublanov I.V."/>
            <person name="Frolov E.N."/>
            <person name="Podosokorskaya O.A."/>
        </authorList>
    </citation>
    <scope>NUCLEOTIDE SEQUENCE [LARGE SCALE GENOMIC DNA]</scope>
    <source>
        <strain evidence="1 2">4137-cl</strain>
    </source>
</reference>
<name>A0ABU3NXF9_9FIRM</name>
<organism evidence="1 2">
    <name type="scientific">Anaeroselena agilis</name>
    <dbReference type="NCBI Taxonomy" id="3063788"/>
    <lineage>
        <taxon>Bacteria</taxon>
        <taxon>Bacillati</taxon>
        <taxon>Bacillota</taxon>
        <taxon>Negativicutes</taxon>
        <taxon>Acetonemataceae</taxon>
        <taxon>Anaeroselena</taxon>
    </lineage>
</organism>
<gene>
    <name evidence="1" type="ORF">Q4T40_06600</name>
</gene>
<dbReference type="RefSeq" id="WP_413779434.1">
    <property type="nucleotide sequence ID" value="NZ_JAUOZS010000001.1"/>
</dbReference>
<keyword evidence="2" id="KW-1185">Reference proteome</keyword>
<accession>A0ABU3NXF9</accession>
<comment type="caution">
    <text evidence="1">The sequence shown here is derived from an EMBL/GenBank/DDBJ whole genome shotgun (WGS) entry which is preliminary data.</text>
</comment>
<evidence type="ECO:0000313" key="1">
    <source>
        <dbReference type="EMBL" id="MDT8900902.1"/>
    </source>
</evidence>
<sequence>MLAFQSEKDNRIVIPGMGTLEIGSYTDKAEKEVFAIYFEDTSKRRKRTGGEDGGTQEVDQRYLLARKATFAEAQEAMRNIANEMRETGKVIKVM</sequence>
<protein>
    <submittedName>
        <fullName evidence="1">Uncharacterized protein</fullName>
    </submittedName>
</protein>
<evidence type="ECO:0000313" key="2">
    <source>
        <dbReference type="Proteomes" id="UP001254848"/>
    </source>
</evidence>
<dbReference type="EMBL" id="JAUOZS010000001">
    <property type="protein sequence ID" value="MDT8900902.1"/>
    <property type="molecule type" value="Genomic_DNA"/>
</dbReference>
<dbReference type="Proteomes" id="UP001254848">
    <property type="component" value="Unassembled WGS sequence"/>
</dbReference>